<sequence>MSLSISIDTGAIKEQFILYSHRPNESGQLDLFFRGRRLIYEGTRHSEIYRGTLYDALTPEAEGCDVVCKVAYGESTTQLLKNEITFYEGKLQHLQGVYIPVCHGYFMGQTSEGPTICLVLDYCGEPVKDAFPDLSPTFKTAILHAALAIHDAGVATYDWAERNVLDYRGLPMIIDFDEAALHKCERTMQVVEGKPAPPCVKFGCGEIFQLVKDLRLWKPNVIRFLGVYYPLAVAVDPHNLATKAPKGVPPKQAYREAVKAIREHGKMYYPAEVKAWKAAAAAKEIFFSLIIDHVNIESVAARRSLIPLSDADLAIDFSRQPQVLANIVSPSLYCLSLDTRDSVHAPSLTIFDLHPNALQWRHCRRQRHSSDESDGERSMSTPRPLSPNRSPTMSISVSLSTEETTESFILYSHRPNDAGQADLVFHGTELIYEGTRRSEIYRGRLFNSSSSDSKGRDVVCKMAYGKRTIDLLKNEIKIYEGRLRHLQGVYIPVCHGYFLGESQEGRTSCLILDYCGEPIKKAFPDLEGTFKTAILHAALAIHDAGVLTYGAKRSGLQGPTDHFEGSTAPKCAAFGCGEIYQLVEDLRLWKPSLIRFLGVYYPLDLAVDPRKLAAKAPRYMSRKKAYQAAVDAIIEHGELYYPDETKVWKAAAAAAPAKQKEKQTSTAALPEAEAKACVSRNS</sequence>
<dbReference type="STRING" id="205917.A0A4Y9YWI1"/>
<comment type="caution">
    <text evidence="2">The sequence shown here is derived from an EMBL/GenBank/DDBJ whole genome shotgun (WGS) entry which is preliminary data.</text>
</comment>
<protein>
    <recommendedName>
        <fullName evidence="4">Protein kinase domain-containing protein</fullName>
    </recommendedName>
</protein>
<dbReference type="Proteomes" id="UP000298327">
    <property type="component" value="Unassembled WGS sequence"/>
</dbReference>
<evidence type="ECO:0000256" key="1">
    <source>
        <dbReference type="SAM" id="MobiDB-lite"/>
    </source>
</evidence>
<dbReference type="AlphaFoldDB" id="A0A4Y9YWI1"/>
<evidence type="ECO:0000313" key="2">
    <source>
        <dbReference type="EMBL" id="TFY66110.1"/>
    </source>
</evidence>
<accession>A0A4Y9YWI1</accession>
<organism evidence="2 3">
    <name type="scientific">Dentipellis fragilis</name>
    <dbReference type="NCBI Taxonomy" id="205917"/>
    <lineage>
        <taxon>Eukaryota</taxon>
        <taxon>Fungi</taxon>
        <taxon>Dikarya</taxon>
        <taxon>Basidiomycota</taxon>
        <taxon>Agaricomycotina</taxon>
        <taxon>Agaricomycetes</taxon>
        <taxon>Russulales</taxon>
        <taxon>Hericiaceae</taxon>
        <taxon>Dentipellis</taxon>
    </lineage>
</organism>
<feature type="compositionally biased region" description="Basic and acidic residues" evidence="1">
    <location>
        <begin position="368"/>
        <end position="377"/>
    </location>
</feature>
<feature type="region of interest" description="Disordered" evidence="1">
    <location>
        <begin position="658"/>
        <end position="682"/>
    </location>
</feature>
<name>A0A4Y9YWI1_9AGAM</name>
<feature type="region of interest" description="Disordered" evidence="1">
    <location>
        <begin position="364"/>
        <end position="395"/>
    </location>
</feature>
<proteinExistence type="predicted"/>
<feature type="compositionally biased region" description="Polar residues" evidence="1">
    <location>
        <begin position="378"/>
        <end position="393"/>
    </location>
</feature>
<evidence type="ECO:0008006" key="4">
    <source>
        <dbReference type="Google" id="ProtNLM"/>
    </source>
</evidence>
<keyword evidence="3" id="KW-1185">Reference proteome</keyword>
<dbReference type="EMBL" id="SEOQ01000277">
    <property type="protein sequence ID" value="TFY66110.1"/>
    <property type="molecule type" value="Genomic_DNA"/>
</dbReference>
<dbReference type="OrthoDB" id="3182995at2759"/>
<dbReference type="SUPFAM" id="SSF56112">
    <property type="entry name" value="Protein kinase-like (PK-like)"/>
    <property type="match status" value="1"/>
</dbReference>
<reference evidence="2 3" key="1">
    <citation type="submission" date="2019-02" db="EMBL/GenBank/DDBJ databases">
        <title>Genome sequencing of the rare red list fungi Dentipellis fragilis.</title>
        <authorList>
            <person name="Buettner E."/>
            <person name="Kellner H."/>
        </authorList>
    </citation>
    <scope>NUCLEOTIDE SEQUENCE [LARGE SCALE GENOMIC DNA]</scope>
    <source>
        <strain evidence="2 3">DSM 105465</strain>
    </source>
</reference>
<evidence type="ECO:0000313" key="3">
    <source>
        <dbReference type="Proteomes" id="UP000298327"/>
    </source>
</evidence>
<gene>
    <name evidence="2" type="ORF">EVG20_g4975</name>
</gene>
<dbReference type="InterPro" id="IPR011009">
    <property type="entry name" value="Kinase-like_dom_sf"/>
</dbReference>